<organism evidence="1 2">
    <name type="scientific">Cladosporium halotolerans</name>
    <dbReference type="NCBI Taxonomy" id="1052096"/>
    <lineage>
        <taxon>Eukaryota</taxon>
        <taxon>Fungi</taxon>
        <taxon>Dikarya</taxon>
        <taxon>Ascomycota</taxon>
        <taxon>Pezizomycotina</taxon>
        <taxon>Dothideomycetes</taxon>
        <taxon>Dothideomycetidae</taxon>
        <taxon>Cladosporiales</taxon>
        <taxon>Cladosporiaceae</taxon>
        <taxon>Cladosporium</taxon>
    </lineage>
</organism>
<accession>A0AB34KHL5</accession>
<evidence type="ECO:0000313" key="2">
    <source>
        <dbReference type="Proteomes" id="UP000803884"/>
    </source>
</evidence>
<evidence type="ECO:0000313" key="1">
    <source>
        <dbReference type="EMBL" id="KAL1584619.1"/>
    </source>
</evidence>
<sequence>MPFNRALYQHLPTQLSAALKDFQASKSTFRLLQTIHPNDPTPQPATPPITTPPRTLLILDSSFNPPSIAHLTLARTALHKTSKPIATHPGPHRLLLLFSTMNADKAPSAASFEQRLTLMTIFAVDLQRTLASSPDHVCPPIDIGVTTAPYYTDKSAAITSSPEGQHWYPAPAGSEPAKHIHLLGFDTLTRIFTPKYYASFSPPLSALAPYFDAGHSLRATLRPGSSDEYGDESSQRGFLENIASGGMESDGGKPEWADQVELVSPTEQAGVSSTAIRKAAKGGEWGVVEDLCTEGVKEWVKGEGLYDEDARGAKMG</sequence>
<name>A0AB34KHL5_9PEZI</name>
<dbReference type="GO" id="GO:0005737">
    <property type="term" value="C:cytoplasm"/>
    <property type="evidence" value="ECO:0007669"/>
    <property type="project" value="TreeGrafter"/>
</dbReference>
<comment type="caution">
    <text evidence="1">The sequence shown here is derived from an EMBL/GenBank/DDBJ whole genome shotgun (WGS) entry which is preliminary data.</text>
</comment>
<reference evidence="1 2" key="1">
    <citation type="journal article" date="2020" name="Microbiol. Resour. Announc.">
        <title>Draft Genome Sequence of a Cladosporium Species Isolated from the Mesophotic Ascidian Didemnum maculosum.</title>
        <authorList>
            <person name="Gioti A."/>
            <person name="Siaperas R."/>
            <person name="Nikolaivits E."/>
            <person name="Le Goff G."/>
            <person name="Ouazzani J."/>
            <person name="Kotoulas G."/>
            <person name="Topakas E."/>
        </authorList>
    </citation>
    <scope>NUCLEOTIDE SEQUENCE [LARGE SCALE GENOMIC DNA]</scope>
    <source>
        <strain evidence="1 2">TM138-S3</strain>
    </source>
</reference>
<dbReference type="GO" id="GO:0000309">
    <property type="term" value="F:nicotinamide-nucleotide adenylyltransferase activity"/>
    <property type="evidence" value="ECO:0007669"/>
    <property type="project" value="TreeGrafter"/>
</dbReference>
<dbReference type="PANTHER" id="PTHR31285:SF0">
    <property type="entry name" value="NICOTINAMIDE MONONUCLEOTIDE ADENYLYLTRANSFERASE"/>
    <property type="match status" value="1"/>
</dbReference>
<dbReference type="SUPFAM" id="SSF52374">
    <property type="entry name" value="Nucleotidylyl transferase"/>
    <property type="match status" value="1"/>
</dbReference>
<evidence type="ECO:0008006" key="3">
    <source>
        <dbReference type="Google" id="ProtNLM"/>
    </source>
</evidence>
<dbReference type="Proteomes" id="UP000803884">
    <property type="component" value="Unassembled WGS sequence"/>
</dbReference>
<dbReference type="GO" id="GO:0005634">
    <property type="term" value="C:nucleus"/>
    <property type="evidence" value="ECO:0007669"/>
    <property type="project" value="TreeGrafter"/>
</dbReference>
<protein>
    <recommendedName>
        <fullName evidence="3">Nicotinamide-nucleotide adenylyltransferase</fullName>
    </recommendedName>
</protein>
<dbReference type="Gene3D" id="3.40.50.620">
    <property type="entry name" value="HUPs"/>
    <property type="match status" value="1"/>
</dbReference>
<proteinExistence type="predicted"/>
<dbReference type="InterPro" id="IPR014729">
    <property type="entry name" value="Rossmann-like_a/b/a_fold"/>
</dbReference>
<dbReference type="GeneID" id="96008421"/>
<dbReference type="PANTHER" id="PTHR31285">
    <property type="entry name" value="NICOTINAMIDE MONONUCLEOTIDE ADENYLYLTRANSFERASE"/>
    <property type="match status" value="1"/>
</dbReference>
<dbReference type="RefSeq" id="XP_069227725.1">
    <property type="nucleotide sequence ID" value="XM_069375583.1"/>
</dbReference>
<dbReference type="GO" id="GO:0016887">
    <property type="term" value="F:ATP hydrolysis activity"/>
    <property type="evidence" value="ECO:0007669"/>
    <property type="project" value="TreeGrafter"/>
</dbReference>
<dbReference type="EMBL" id="JAAQHG020000025">
    <property type="protein sequence ID" value="KAL1584619.1"/>
    <property type="molecule type" value="Genomic_DNA"/>
</dbReference>
<keyword evidence="2" id="KW-1185">Reference proteome</keyword>
<dbReference type="AlphaFoldDB" id="A0AB34KHL5"/>
<gene>
    <name evidence="1" type="ORF">WHR41_06978</name>
</gene>